<feature type="transmembrane region" description="Helical" evidence="6">
    <location>
        <begin position="132"/>
        <end position="149"/>
    </location>
</feature>
<organism evidence="8 9">
    <name type="scientific">Microlunatus aurantiacus</name>
    <dbReference type="NCBI Taxonomy" id="446786"/>
    <lineage>
        <taxon>Bacteria</taxon>
        <taxon>Bacillati</taxon>
        <taxon>Actinomycetota</taxon>
        <taxon>Actinomycetes</taxon>
        <taxon>Propionibacteriales</taxon>
        <taxon>Propionibacteriaceae</taxon>
        <taxon>Microlunatus</taxon>
    </lineage>
</organism>
<keyword evidence="5 6" id="KW-0472">Membrane</keyword>
<evidence type="ECO:0000256" key="4">
    <source>
        <dbReference type="ARBA" id="ARBA00022989"/>
    </source>
</evidence>
<dbReference type="InterPro" id="IPR051401">
    <property type="entry name" value="GtrA_CellWall_Glycosyl"/>
</dbReference>
<keyword evidence="9" id="KW-1185">Reference proteome</keyword>
<dbReference type="Pfam" id="PF04138">
    <property type="entry name" value="GtrA_DPMS_TM"/>
    <property type="match status" value="1"/>
</dbReference>
<evidence type="ECO:0000259" key="7">
    <source>
        <dbReference type="Pfam" id="PF04138"/>
    </source>
</evidence>
<evidence type="ECO:0000256" key="1">
    <source>
        <dbReference type="ARBA" id="ARBA00004141"/>
    </source>
</evidence>
<dbReference type="Proteomes" id="UP001500051">
    <property type="component" value="Unassembled WGS sequence"/>
</dbReference>
<dbReference type="PANTHER" id="PTHR38459:SF1">
    <property type="entry name" value="PROPHAGE BACTOPRENOL-LINKED GLUCOSE TRANSLOCASE HOMOLOG"/>
    <property type="match status" value="1"/>
</dbReference>
<name>A0ABP7CKW7_9ACTN</name>
<comment type="similarity">
    <text evidence="2">Belongs to the GtrA family.</text>
</comment>
<protein>
    <submittedName>
        <fullName evidence="8">GtrA family protein</fullName>
    </submittedName>
</protein>
<feature type="transmembrane region" description="Helical" evidence="6">
    <location>
        <begin position="62"/>
        <end position="79"/>
    </location>
</feature>
<keyword evidence="4 6" id="KW-1133">Transmembrane helix</keyword>
<keyword evidence="3 6" id="KW-0812">Transmembrane</keyword>
<dbReference type="RefSeq" id="WP_344810678.1">
    <property type="nucleotide sequence ID" value="NZ_BAAAYX010000002.1"/>
</dbReference>
<accession>A0ABP7CKW7</accession>
<feature type="transmembrane region" description="Helical" evidence="6">
    <location>
        <begin position="99"/>
        <end position="120"/>
    </location>
</feature>
<feature type="transmembrane region" description="Helical" evidence="6">
    <location>
        <begin position="25"/>
        <end position="50"/>
    </location>
</feature>
<dbReference type="InterPro" id="IPR007267">
    <property type="entry name" value="GtrA_DPMS_TM"/>
</dbReference>
<evidence type="ECO:0000256" key="6">
    <source>
        <dbReference type="SAM" id="Phobius"/>
    </source>
</evidence>
<feature type="domain" description="GtrA/DPMS transmembrane" evidence="7">
    <location>
        <begin position="27"/>
        <end position="155"/>
    </location>
</feature>
<evidence type="ECO:0000313" key="9">
    <source>
        <dbReference type="Proteomes" id="UP001500051"/>
    </source>
</evidence>
<evidence type="ECO:0000256" key="3">
    <source>
        <dbReference type="ARBA" id="ARBA00022692"/>
    </source>
</evidence>
<dbReference type="EMBL" id="BAAAYX010000002">
    <property type="protein sequence ID" value="GAA3692501.1"/>
    <property type="molecule type" value="Genomic_DNA"/>
</dbReference>
<gene>
    <name evidence="8" type="ORF">GCM10022204_04930</name>
</gene>
<reference evidence="9" key="1">
    <citation type="journal article" date="2019" name="Int. J. Syst. Evol. Microbiol.">
        <title>The Global Catalogue of Microorganisms (GCM) 10K type strain sequencing project: providing services to taxonomists for standard genome sequencing and annotation.</title>
        <authorList>
            <consortium name="The Broad Institute Genomics Platform"/>
            <consortium name="The Broad Institute Genome Sequencing Center for Infectious Disease"/>
            <person name="Wu L."/>
            <person name="Ma J."/>
        </authorList>
    </citation>
    <scope>NUCLEOTIDE SEQUENCE [LARGE SCALE GENOMIC DNA]</scope>
    <source>
        <strain evidence="9">JCM 16548</strain>
    </source>
</reference>
<proteinExistence type="inferred from homology"/>
<comment type="caution">
    <text evidence="8">The sequence shown here is derived from an EMBL/GenBank/DDBJ whole genome shotgun (WGS) entry which is preliminary data.</text>
</comment>
<sequence length="163" mass="17270">MSADQGGVGPLDRLWTKVSHLGPEAIRFGIVGLTGVACQFVVFNVLRYAGPGGQGPLEAKPITAQVIAIGAATVITYLGNRYWTYHHRARGNPVRELPIFLLLNGIAIAIGAVCLGFSHYVLGLTSPLADNISGNVIGLGLGTLFRFWSYRKFVFTGESPGGG</sequence>
<evidence type="ECO:0000256" key="2">
    <source>
        <dbReference type="ARBA" id="ARBA00009399"/>
    </source>
</evidence>
<comment type="subcellular location">
    <subcellularLocation>
        <location evidence="1">Membrane</location>
        <topology evidence="1">Multi-pass membrane protein</topology>
    </subcellularLocation>
</comment>
<dbReference type="PANTHER" id="PTHR38459">
    <property type="entry name" value="PROPHAGE BACTOPRENOL-LINKED GLUCOSE TRANSLOCASE HOMOLOG"/>
    <property type="match status" value="1"/>
</dbReference>
<evidence type="ECO:0000256" key="5">
    <source>
        <dbReference type="ARBA" id="ARBA00023136"/>
    </source>
</evidence>
<evidence type="ECO:0000313" key="8">
    <source>
        <dbReference type="EMBL" id="GAA3692501.1"/>
    </source>
</evidence>